<keyword evidence="4" id="KW-1185">Reference proteome</keyword>
<feature type="transmembrane region" description="Helical" evidence="2">
    <location>
        <begin position="48"/>
        <end position="70"/>
    </location>
</feature>
<keyword evidence="2" id="KW-1133">Transmembrane helix</keyword>
<feature type="transmembrane region" description="Helical" evidence="2">
    <location>
        <begin position="182"/>
        <end position="199"/>
    </location>
</feature>
<feature type="region of interest" description="Disordered" evidence="1">
    <location>
        <begin position="1"/>
        <end position="28"/>
    </location>
</feature>
<gene>
    <name evidence="3" type="ORF">ACH47X_05295</name>
</gene>
<evidence type="ECO:0000313" key="3">
    <source>
        <dbReference type="EMBL" id="MFI2486301.1"/>
    </source>
</evidence>
<feature type="transmembrane region" description="Helical" evidence="2">
    <location>
        <begin position="205"/>
        <end position="224"/>
    </location>
</feature>
<comment type="caution">
    <text evidence="3">The sequence shown here is derived from an EMBL/GenBank/DDBJ whole genome shotgun (WGS) entry which is preliminary data.</text>
</comment>
<name>A0ABW7XFN5_9MICO</name>
<proteinExistence type="predicted"/>
<feature type="transmembrane region" description="Helical" evidence="2">
    <location>
        <begin position="231"/>
        <end position="250"/>
    </location>
</feature>
<keyword evidence="2" id="KW-0812">Transmembrane</keyword>
<reference evidence="3 4" key="1">
    <citation type="submission" date="2024-10" db="EMBL/GenBank/DDBJ databases">
        <title>The Natural Products Discovery Center: Release of the First 8490 Sequenced Strains for Exploring Actinobacteria Biosynthetic Diversity.</title>
        <authorList>
            <person name="Kalkreuter E."/>
            <person name="Kautsar S.A."/>
            <person name="Yang D."/>
            <person name="Bader C.D."/>
            <person name="Teijaro C.N."/>
            <person name="Fluegel L."/>
            <person name="Davis C.M."/>
            <person name="Simpson J.R."/>
            <person name="Lauterbach L."/>
            <person name="Steele A.D."/>
            <person name="Gui C."/>
            <person name="Meng S."/>
            <person name="Li G."/>
            <person name="Viehrig K."/>
            <person name="Ye F."/>
            <person name="Su P."/>
            <person name="Kiefer A.F."/>
            <person name="Nichols A."/>
            <person name="Cepeda A.J."/>
            <person name="Yan W."/>
            <person name="Fan B."/>
            <person name="Jiang Y."/>
            <person name="Adhikari A."/>
            <person name="Zheng C.-J."/>
            <person name="Schuster L."/>
            <person name="Cowan T.M."/>
            <person name="Smanski M.J."/>
            <person name="Chevrette M.G."/>
            <person name="De Carvalho L.P.S."/>
            <person name="Shen B."/>
        </authorList>
    </citation>
    <scope>NUCLEOTIDE SEQUENCE [LARGE SCALE GENOMIC DNA]</scope>
    <source>
        <strain evidence="3 4">NPDC019481</strain>
    </source>
</reference>
<sequence>MTQTTAHTGTTAAGHGHGHGDGTGDTAVRTATHHHATPVTRARTVGRFLAHLAEMVVVMVLGMLLLGPAWDWAGAALGVEAALGRPDVGAVVMLLDMVAAMTVWMRLRRHSWRAIWEMNAAMAVPFVVLLTLFRAGAATAGDVMLWGHVLMVPAMAAAMLLRPAEYTQHVHGFDLAWLRRRWPVLLGLTLLAGTIAGGVGALPPWLILAVALVYPVVGLVRRSIRGRQMVLLQAAGLAVFAGVAVLATALAGQDTGAYVVAVGLVGHAVWDAFHHRAGAVVWRWYAETCVVFDVLLAAAVVAVALAA</sequence>
<dbReference type="Proteomes" id="UP001611580">
    <property type="component" value="Unassembled WGS sequence"/>
</dbReference>
<protein>
    <submittedName>
        <fullName evidence="3">Uncharacterized protein</fullName>
    </submittedName>
</protein>
<dbReference type="EMBL" id="JBIRYI010000002">
    <property type="protein sequence ID" value="MFI2486301.1"/>
    <property type="molecule type" value="Genomic_DNA"/>
</dbReference>
<dbReference type="RefSeq" id="WP_397402107.1">
    <property type="nucleotide sequence ID" value="NZ_JBIRYI010000002.1"/>
</dbReference>
<feature type="transmembrane region" description="Helical" evidence="2">
    <location>
        <begin position="90"/>
        <end position="107"/>
    </location>
</feature>
<organism evidence="3 4">
    <name type="scientific">Promicromonospora kroppenstedtii</name>
    <dbReference type="NCBI Taxonomy" id="440482"/>
    <lineage>
        <taxon>Bacteria</taxon>
        <taxon>Bacillati</taxon>
        <taxon>Actinomycetota</taxon>
        <taxon>Actinomycetes</taxon>
        <taxon>Micrococcales</taxon>
        <taxon>Promicromonosporaceae</taxon>
        <taxon>Promicromonospora</taxon>
    </lineage>
</organism>
<evidence type="ECO:0000256" key="1">
    <source>
        <dbReference type="SAM" id="MobiDB-lite"/>
    </source>
</evidence>
<evidence type="ECO:0000256" key="2">
    <source>
        <dbReference type="SAM" id="Phobius"/>
    </source>
</evidence>
<evidence type="ECO:0000313" key="4">
    <source>
        <dbReference type="Proteomes" id="UP001611580"/>
    </source>
</evidence>
<feature type="transmembrane region" description="Helical" evidence="2">
    <location>
        <begin position="119"/>
        <end position="137"/>
    </location>
</feature>
<feature type="transmembrane region" description="Helical" evidence="2">
    <location>
        <begin position="143"/>
        <end position="161"/>
    </location>
</feature>
<accession>A0ABW7XFN5</accession>
<feature type="transmembrane region" description="Helical" evidence="2">
    <location>
        <begin position="285"/>
        <end position="306"/>
    </location>
</feature>
<feature type="compositionally biased region" description="Low complexity" evidence="1">
    <location>
        <begin position="1"/>
        <end position="14"/>
    </location>
</feature>
<keyword evidence="2" id="KW-0472">Membrane</keyword>